<evidence type="ECO:0000313" key="9">
    <source>
        <dbReference type="Proteomes" id="UP000077755"/>
    </source>
</evidence>
<dbReference type="Pfam" id="PF02365">
    <property type="entry name" value="NAM"/>
    <property type="match status" value="1"/>
</dbReference>
<keyword evidence="9" id="KW-1185">Reference proteome</keyword>
<dbReference type="PANTHER" id="PTHR31719">
    <property type="entry name" value="NAC TRANSCRIPTION FACTOR 56"/>
    <property type="match status" value="1"/>
</dbReference>
<accession>A0A161ZI66</accession>
<dbReference type="KEGG" id="dcr:108194454"/>
<keyword evidence="3" id="KW-0804">Transcription</keyword>
<dbReference type="GO" id="GO:0006355">
    <property type="term" value="P:regulation of DNA-templated transcription"/>
    <property type="evidence" value="ECO:0007669"/>
    <property type="project" value="InterPro"/>
</dbReference>
<feature type="compositionally biased region" description="Polar residues" evidence="5">
    <location>
        <begin position="1"/>
        <end position="13"/>
    </location>
</feature>
<keyword evidence="4" id="KW-0539">Nucleus</keyword>
<evidence type="ECO:0000256" key="4">
    <source>
        <dbReference type="ARBA" id="ARBA00023242"/>
    </source>
</evidence>
<evidence type="ECO:0000256" key="5">
    <source>
        <dbReference type="SAM" id="MobiDB-lite"/>
    </source>
</evidence>
<keyword evidence="1" id="KW-0805">Transcription regulation</keyword>
<organism evidence="7">
    <name type="scientific">Daucus carota subsp. sativus</name>
    <name type="common">Carrot</name>
    <dbReference type="NCBI Taxonomy" id="79200"/>
    <lineage>
        <taxon>Eukaryota</taxon>
        <taxon>Viridiplantae</taxon>
        <taxon>Streptophyta</taxon>
        <taxon>Embryophyta</taxon>
        <taxon>Tracheophyta</taxon>
        <taxon>Spermatophyta</taxon>
        <taxon>Magnoliopsida</taxon>
        <taxon>eudicotyledons</taxon>
        <taxon>Gunneridae</taxon>
        <taxon>Pentapetalae</taxon>
        <taxon>asterids</taxon>
        <taxon>campanulids</taxon>
        <taxon>Apiales</taxon>
        <taxon>Apiaceae</taxon>
        <taxon>Apioideae</taxon>
        <taxon>Scandiceae</taxon>
        <taxon>Daucinae</taxon>
        <taxon>Daucus</taxon>
        <taxon>Daucus sect. Daucus</taxon>
    </lineage>
</organism>
<dbReference type="EMBL" id="CP093349">
    <property type="protein sequence ID" value="WOH07750.1"/>
    <property type="molecule type" value="Genomic_DNA"/>
</dbReference>
<dbReference type="Proteomes" id="UP000077755">
    <property type="component" value="Chromosome 7"/>
</dbReference>
<dbReference type="EMBL" id="LNRQ01000007">
    <property type="protein sequence ID" value="KZM86562.1"/>
    <property type="molecule type" value="Genomic_DNA"/>
</dbReference>
<dbReference type="InterPro" id="IPR036093">
    <property type="entry name" value="NAC_dom_sf"/>
</dbReference>
<dbReference type="Gramene" id="KZM86562">
    <property type="protein sequence ID" value="KZM86562"/>
    <property type="gene ID" value="DCAR_023696"/>
</dbReference>
<evidence type="ECO:0000259" key="6">
    <source>
        <dbReference type="PROSITE" id="PS51005"/>
    </source>
</evidence>
<name>A0A161ZI66_DAUCS</name>
<feature type="region of interest" description="Disordered" evidence="5">
    <location>
        <begin position="1"/>
        <end position="22"/>
    </location>
</feature>
<feature type="domain" description="NAC" evidence="6">
    <location>
        <begin position="19"/>
        <end position="183"/>
    </location>
</feature>
<reference evidence="7" key="1">
    <citation type="journal article" date="2016" name="Nat. Genet.">
        <title>A high-quality carrot genome assembly provides new insights into carotenoid accumulation and asterid genome evolution.</title>
        <authorList>
            <person name="Iorizzo M."/>
            <person name="Ellison S."/>
            <person name="Senalik D."/>
            <person name="Zeng P."/>
            <person name="Satapoomin P."/>
            <person name="Huang J."/>
            <person name="Bowman M."/>
            <person name="Iovene M."/>
            <person name="Sanseverino W."/>
            <person name="Cavagnaro P."/>
            <person name="Yildiz M."/>
            <person name="Macko-Podgorni A."/>
            <person name="Moranska E."/>
            <person name="Grzebelus E."/>
            <person name="Grzebelus D."/>
            <person name="Ashrafi H."/>
            <person name="Zheng Z."/>
            <person name="Cheng S."/>
            <person name="Spooner D."/>
            <person name="Van Deynze A."/>
            <person name="Simon P."/>
        </authorList>
    </citation>
    <scope>NUCLEOTIDE SEQUENCE [LARGE SCALE GENOMIC DNA]</scope>
    <source>
        <tissue evidence="7">Leaf</tissue>
    </source>
</reference>
<dbReference type="AlphaFoldDB" id="A0A161ZI66"/>
<feature type="compositionally biased region" description="Acidic residues" evidence="5">
    <location>
        <begin position="197"/>
        <end position="208"/>
    </location>
</feature>
<dbReference type="SUPFAM" id="SSF101941">
    <property type="entry name" value="NAC domain"/>
    <property type="match status" value="1"/>
</dbReference>
<dbReference type="PROSITE" id="PS51005">
    <property type="entry name" value="NAC"/>
    <property type="match status" value="1"/>
</dbReference>
<dbReference type="PANTHER" id="PTHR31719:SF94">
    <property type="entry name" value="PROTEIN ATAF2"/>
    <property type="match status" value="1"/>
</dbReference>
<evidence type="ECO:0000256" key="1">
    <source>
        <dbReference type="ARBA" id="ARBA00023015"/>
    </source>
</evidence>
<evidence type="ECO:0000313" key="8">
    <source>
        <dbReference type="EMBL" id="WOH07750.1"/>
    </source>
</evidence>
<protein>
    <recommendedName>
        <fullName evidence="6">NAC domain-containing protein</fullName>
    </recommendedName>
</protein>
<dbReference type="GO" id="GO:0003677">
    <property type="term" value="F:DNA binding"/>
    <property type="evidence" value="ECO:0007669"/>
    <property type="project" value="UniProtKB-KW"/>
</dbReference>
<sequence>MENLEQLNSCNNSEEQDINPPGFRFNPYDSELLEEYLLKLVYHENSPEGLGIPAVDLYCAAPQELTAKYEEHCENQWYFFTKRNRKYSGGNRPNRGAGNGFWKQTNVNRPVFKVLKDKTKVELGRKVTLDYHDKSLKTAGQRTDWKMHEYRVNHKLPGLPSNYNTAGSSSELDEWCLCRIYISSRSGNKADDAGANSEEENEQEEVPTEADATLIPQNTAPASNDQHFVAPQEYYGQNAGGLDANSFPLSTNPLINDAFSNSSNSFYYANTIDGQMNWMDYNNNFGLIDHVEIYPTADQLHDNGFAQPIRSLPATGLPMLPYSNFNQSSSSISGDFTSGQGDGSLASVVYGNRQNSFNRGSTKVVFDHFGN</sequence>
<dbReference type="InterPro" id="IPR003441">
    <property type="entry name" value="NAC-dom"/>
</dbReference>
<keyword evidence="2" id="KW-0238">DNA-binding</keyword>
<gene>
    <name evidence="7" type="ORF">DCAR_023696</name>
    <name evidence="8" type="ORF">DCAR_0727183</name>
</gene>
<evidence type="ECO:0000256" key="3">
    <source>
        <dbReference type="ARBA" id="ARBA00023163"/>
    </source>
</evidence>
<dbReference type="OMA" id="SELDEWC"/>
<evidence type="ECO:0000256" key="2">
    <source>
        <dbReference type="ARBA" id="ARBA00023125"/>
    </source>
</evidence>
<reference evidence="8" key="2">
    <citation type="submission" date="2022-03" db="EMBL/GenBank/DDBJ databases">
        <title>Draft title - Genomic analysis of global carrot germplasm unveils the trajectory of domestication and the origin of high carotenoid orange carrot.</title>
        <authorList>
            <person name="Iorizzo M."/>
            <person name="Ellison S."/>
            <person name="Senalik D."/>
            <person name="Macko-Podgorni A."/>
            <person name="Grzebelus D."/>
            <person name="Bostan H."/>
            <person name="Rolling W."/>
            <person name="Curaba J."/>
            <person name="Simon P."/>
        </authorList>
    </citation>
    <scope>NUCLEOTIDE SEQUENCE</scope>
    <source>
        <tissue evidence="8">Leaf</tissue>
    </source>
</reference>
<proteinExistence type="predicted"/>
<evidence type="ECO:0000313" key="7">
    <source>
        <dbReference type="EMBL" id="KZM86562.1"/>
    </source>
</evidence>
<dbReference type="STRING" id="79200.A0A161ZI66"/>
<dbReference type="Gene3D" id="2.170.150.80">
    <property type="entry name" value="NAC domain"/>
    <property type="match status" value="1"/>
</dbReference>
<feature type="region of interest" description="Disordered" evidence="5">
    <location>
        <begin position="186"/>
        <end position="209"/>
    </location>
</feature>